<evidence type="ECO:0000256" key="3">
    <source>
        <dbReference type="ARBA" id="ARBA00023170"/>
    </source>
</evidence>
<accession>A0A914DCB7</accession>
<dbReference type="InterPro" id="IPR035500">
    <property type="entry name" value="NHR-like_dom_sf"/>
</dbReference>
<keyword evidence="4" id="KW-1185">Reference proteome</keyword>
<name>A0A914DCB7_9BILA</name>
<dbReference type="Gene3D" id="1.10.565.10">
    <property type="entry name" value="Retinoid X Receptor"/>
    <property type="match status" value="1"/>
</dbReference>
<evidence type="ECO:0000313" key="4">
    <source>
        <dbReference type="Proteomes" id="UP000887540"/>
    </source>
</evidence>
<dbReference type="AlphaFoldDB" id="A0A914DCB7"/>
<organism evidence="4 5">
    <name type="scientific">Acrobeloides nanus</name>
    <dbReference type="NCBI Taxonomy" id="290746"/>
    <lineage>
        <taxon>Eukaryota</taxon>
        <taxon>Metazoa</taxon>
        <taxon>Ecdysozoa</taxon>
        <taxon>Nematoda</taxon>
        <taxon>Chromadorea</taxon>
        <taxon>Rhabditida</taxon>
        <taxon>Tylenchina</taxon>
        <taxon>Cephalobomorpha</taxon>
        <taxon>Cephaloboidea</taxon>
        <taxon>Cephalobidae</taxon>
        <taxon>Acrobeloides</taxon>
    </lineage>
</organism>
<dbReference type="WBParaSite" id="ACRNAN_scaffold2247.g10300.t1">
    <property type="protein sequence ID" value="ACRNAN_scaffold2247.g10300.t1"/>
    <property type="gene ID" value="ACRNAN_scaffold2247.g10300"/>
</dbReference>
<protein>
    <submittedName>
        <fullName evidence="5">Uncharacterized protein</fullName>
    </submittedName>
</protein>
<reference evidence="5" key="1">
    <citation type="submission" date="2022-11" db="UniProtKB">
        <authorList>
            <consortium name="WormBaseParasite"/>
        </authorList>
    </citation>
    <scope>IDENTIFICATION</scope>
</reference>
<dbReference type="SUPFAM" id="SSF48508">
    <property type="entry name" value="Nuclear receptor ligand-binding domain"/>
    <property type="match status" value="1"/>
</dbReference>
<keyword evidence="3" id="KW-0675">Receptor</keyword>
<evidence type="ECO:0000256" key="2">
    <source>
        <dbReference type="ARBA" id="ARBA00023163"/>
    </source>
</evidence>
<keyword evidence="1" id="KW-0805">Transcription regulation</keyword>
<sequence>MSLVKKFRNKYLNIYSDLIRSTHPELSTIDIVKRISQIMLILAAIEKAAQASEETIAMMTLFNMAGMRGTFTYDFYVRRKDPFAEQATTCSINKMNLL</sequence>
<dbReference type="Proteomes" id="UP000887540">
    <property type="component" value="Unplaced"/>
</dbReference>
<evidence type="ECO:0000313" key="5">
    <source>
        <dbReference type="WBParaSite" id="ACRNAN_scaffold2247.g10300.t1"/>
    </source>
</evidence>
<proteinExistence type="predicted"/>
<evidence type="ECO:0000256" key="1">
    <source>
        <dbReference type="ARBA" id="ARBA00023015"/>
    </source>
</evidence>
<keyword evidence="2" id="KW-0804">Transcription</keyword>